<dbReference type="Pfam" id="PF01131">
    <property type="entry name" value="Topoisom_bac"/>
    <property type="match status" value="2"/>
</dbReference>
<dbReference type="SMART" id="SM00437">
    <property type="entry name" value="TOP1Ac"/>
    <property type="match status" value="1"/>
</dbReference>
<feature type="site" description="Interaction with DNA" evidence="10">
    <location>
        <position position="146"/>
    </location>
</feature>
<evidence type="ECO:0000256" key="1">
    <source>
        <dbReference type="ARBA" id="ARBA00000213"/>
    </source>
</evidence>
<dbReference type="STRING" id="1797729.A3A60_00435"/>
<dbReference type="AlphaFoldDB" id="A0A1F5I1B1"/>
<dbReference type="PANTHER" id="PTHR42785">
    <property type="entry name" value="DNA TOPOISOMERASE, TYPE IA, CORE"/>
    <property type="match status" value="1"/>
</dbReference>
<dbReference type="GO" id="GO:0003917">
    <property type="term" value="F:DNA topoisomerase type I (single strand cut, ATP-independent) activity"/>
    <property type="evidence" value="ECO:0007669"/>
    <property type="project" value="UniProtKB-UniRule"/>
</dbReference>
<dbReference type="InterPro" id="IPR023406">
    <property type="entry name" value="Topo_IA_AS"/>
</dbReference>
<sequence>MRNLVIVESPTKARTLSGFLGGDYQIVASMGHVRDLPRGEFGVDVENNFAPKYVIPKEKIKAVNILAKQAAGVEKLWLATDPDREGEAIAWNLLQVINEKGKVKIPNYQRVVFHEITKDAVSEAFEHPRKIDDDLVSAQQARRVLDRLVGYKLSPLLWKKVKSGLSAGRVQSVALRLVVDREREIEAFKSEEYWEIFVEVSKVNESNANFIVSLQKIDNTKAEVKNQKQADEIVGDLESAKYAVSEVLTKDARKYPNPPFTTSTLQQAAANRLGYVPKRTMSLAQGLYEKGLITYMRTDSVNLAPAAVEAARKYIEKIYGKNYLPQAARHYKVKSKLAQEAHEAIRPTNITVDSSQLTVDSNDERKLYDLIHRRMVVCQMAEAIVTETAVDVIAAGHPERGPVSSFPPASARSSTKSVDIDKSSELRAVGSPSRTATPKSYLLRANGQQIKFDGWYRVYDKAPIKEQVLPKIEKGEDLNLVKIDSQQKFTEPLPRYTEATLIRDLEKNGIGRPSTYAPTISTLYDRAYIERLEGRKIAPTPIGTTTVDFLTKHFPNIVDYSFTAEMEGDLDEIALGKKNMIGTMEKFWRPFETQVEKVAEEAEKMKIEAEVTDVICDKCGKPMVIRYGRFGKFLACSGFPDCKNTKALNEDTGLICPDDGGKVVMRRTRRGRTFWGCGNYPKCKFASWQKPAGVAAESP</sequence>
<evidence type="ECO:0000256" key="8">
    <source>
        <dbReference type="ARBA" id="ARBA00023125"/>
    </source>
</evidence>
<accession>A0A1F5I1B1</accession>
<dbReference type="InterPro" id="IPR000380">
    <property type="entry name" value="Topo_IA"/>
</dbReference>
<comment type="function">
    <text evidence="10">Releases the supercoiling and torsional tension of DNA, which is introduced during the DNA replication and transcription, by transiently cleaving and rejoining one strand of the DNA duplex. Introduces a single-strand break via transesterification at a target site in duplex DNA. The scissile phosphodiester is attacked by the catalytic tyrosine of the enzyme, resulting in the formation of a DNA-(5'-phosphotyrosyl)-enzyme intermediate and the expulsion of a 3'-OH DNA strand. The free DNA strand then undergoes passage around the unbroken strand, thus removing DNA supercoils. Finally, in the religation step, the DNA 3'-OH attacks the covalent intermediate to expel the active-site tyrosine and restore the DNA phosphodiester backbone.</text>
</comment>
<comment type="caution">
    <text evidence="14">The sequence shown here is derived from an EMBL/GenBank/DDBJ whole genome shotgun (WGS) entry which is preliminary data.</text>
</comment>
<feature type="region of interest" description="Interaction with DNA" evidence="10">
    <location>
        <begin position="166"/>
        <end position="171"/>
    </location>
</feature>
<dbReference type="InterPro" id="IPR013498">
    <property type="entry name" value="Topo_IA_Znf"/>
</dbReference>
<keyword evidence="9 10" id="KW-0413">Isomerase</keyword>
<protein>
    <recommendedName>
        <fullName evidence="10">DNA topoisomerase 1</fullName>
        <ecNumber evidence="10">5.6.2.1</ecNumber>
    </recommendedName>
    <alternativeName>
        <fullName evidence="10">DNA topoisomerase I</fullName>
    </alternativeName>
</protein>
<dbReference type="InterPro" id="IPR003601">
    <property type="entry name" value="Topo_IA_2"/>
</dbReference>
<dbReference type="PROSITE" id="PS00396">
    <property type="entry name" value="TOPO_IA_1"/>
    <property type="match status" value="1"/>
</dbReference>
<dbReference type="Gene3D" id="3.40.50.140">
    <property type="match status" value="1"/>
</dbReference>
<dbReference type="Pfam" id="PF01751">
    <property type="entry name" value="Toprim"/>
    <property type="match status" value="1"/>
</dbReference>
<dbReference type="InterPro" id="IPR034149">
    <property type="entry name" value="TOPRIM_TopoI"/>
</dbReference>
<keyword evidence="5" id="KW-0862">Zinc</keyword>
<feature type="site" description="Interaction with DNA" evidence="10">
    <location>
        <position position="32"/>
    </location>
</feature>
<dbReference type="InterPro" id="IPR003602">
    <property type="entry name" value="Topo_IA_DNA-bd_dom"/>
</dbReference>
<dbReference type="PROSITE" id="PS52039">
    <property type="entry name" value="TOPO_IA_2"/>
    <property type="match status" value="1"/>
</dbReference>
<evidence type="ECO:0000256" key="7">
    <source>
        <dbReference type="ARBA" id="ARBA00023029"/>
    </source>
</evidence>
<dbReference type="SMART" id="SM00493">
    <property type="entry name" value="TOPRIM"/>
    <property type="match status" value="1"/>
</dbReference>
<organism evidence="14 15">
    <name type="scientific">Candidatus Curtissbacteria bacterium RIFCSPLOWO2_01_FULL_42_26</name>
    <dbReference type="NCBI Taxonomy" id="1797729"/>
    <lineage>
        <taxon>Bacteria</taxon>
        <taxon>Candidatus Curtissiibacteriota</taxon>
    </lineage>
</organism>
<evidence type="ECO:0000256" key="6">
    <source>
        <dbReference type="ARBA" id="ARBA00022842"/>
    </source>
</evidence>
<dbReference type="Gene3D" id="1.10.290.10">
    <property type="entry name" value="Topoisomerase I, domain 4"/>
    <property type="match status" value="1"/>
</dbReference>
<dbReference type="GO" id="GO:0005694">
    <property type="term" value="C:chromosome"/>
    <property type="evidence" value="ECO:0007669"/>
    <property type="project" value="InterPro"/>
</dbReference>
<feature type="domain" description="Toprim" evidence="12">
    <location>
        <begin position="2"/>
        <end position="116"/>
    </location>
</feature>
<feature type="site" description="Interaction with DNA" evidence="10">
    <location>
        <position position="526"/>
    </location>
</feature>
<dbReference type="Gene3D" id="3.30.65.10">
    <property type="entry name" value="Bacterial Topoisomerase I, domain 1"/>
    <property type="match status" value="2"/>
</dbReference>
<evidence type="ECO:0000256" key="4">
    <source>
        <dbReference type="ARBA" id="ARBA00022771"/>
    </source>
</evidence>
<dbReference type="InterPro" id="IPR013826">
    <property type="entry name" value="Topo_IA_cen_sub3"/>
</dbReference>
<dbReference type="SMART" id="SM00436">
    <property type="entry name" value="TOP1Bc"/>
    <property type="match status" value="1"/>
</dbReference>
<feature type="active site" description="O-(5'-phospho-DNA)-tyrosine intermediate" evidence="10">
    <location>
        <position position="295"/>
    </location>
</feature>
<dbReference type="InterPro" id="IPR023405">
    <property type="entry name" value="Topo_IA_core_domain"/>
</dbReference>
<proteinExistence type="inferred from homology"/>
<dbReference type="InterPro" id="IPR013824">
    <property type="entry name" value="Topo_IA_cen_sub1"/>
</dbReference>
<comment type="subunit">
    <text evidence="10">Monomer.</text>
</comment>
<evidence type="ECO:0000256" key="11">
    <source>
        <dbReference type="SAM" id="MobiDB-lite"/>
    </source>
</evidence>
<dbReference type="EMBL" id="MFBS01000013">
    <property type="protein sequence ID" value="OGE10120.1"/>
    <property type="molecule type" value="Genomic_DNA"/>
</dbReference>
<dbReference type="SUPFAM" id="SSF57783">
    <property type="entry name" value="Zinc beta-ribbon"/>
    <property type="match status" value="1"/>
</dbReference>
<keyword evidence="3" id="KW-0479">Metal-binding</keyword>
<evidence type="ECO:0000259" key="12">
    <source>
        <dbReference type="PROSITE" id="PS50880"/>
    </source>
</evidence>
<feature type="region of interest" description="Disordered" evidence="11">
    <location>
        <begin position="401"/>
        <end position="437"/>
    </location>
</feature>
<evidence type="ECO:0000259" key="13">
    <source>
        <dbReference type="PROSITE" id="PS52039"/>
    </source>
</evidence>
<dbReference type="PANTHER" id="PTHR42785:SF1">
    <property type="entry name" value="DNA TOPOISOMERASE"/>
    <property type="match status" value="1"/>
</dbReference>
<feature type="site" description="Interaction with DNA" evidence="10">
    <location>
        <position position="158"/>
    </location>
</feature>
<comment type="similarity">
    <text evidence="2 10">Belongs to the type IA topoisomerase family.</text>
</comment>
<dbReference type="InterPro" id="IPR005733">
    <property type="entry name" value="TopoI_bac-type"/>
</dbReference>
<evidence type="ECO:0000313" key="14">
    <source>
        <dbReference type="EMBL" id="OGE10120.1"/>
    </source>
</evidence>
<dbReference type="InterPro" id="IPR006171">
    <property type="entry name" value="TOPRIM_dom"/>
</dbReference>
<feature type="domain" description="Topo IA-type catalytic" evidence="13">
    <location>
        <begin position="132"/>
        <end position="595"/>
    </location>
</feature>
<keyword evidence="6" id="KW-0460">Magnesium</keyword>
<dbReference type="HAMAP" id="MF_00952">
    <property type="entry name" value="Topoisom_1_prok"/>
    <property type="match status" value="1"/>
</dbReference>
<reference evidence="14 15" key="1">
    <citation type="journal article" date="2016" name="Nat. Commun.">
        <title>Thousands of microbial genomes shed light on interconnected biogeochemical processes in an aquifer system.</title>
        <authorList>
            <person name="Anantharaman K."/>
            <person name="Brown C.T."/>
            <person name="Hug L.A."/>
            <person name="Sharon I."/>
            <person name="Castelle C.J."/>
            <person name="Probst A.J."/>
            <person name="Thomas B.C."/>
            <person name="Singh A."/>
            <person name="Wilkins M.J."/>
            <person name="Karaoz U."/>
            <person name="Brodie E.L."/>
            <person name="Williams K.H."/>
            <person name="Hubbard S.S."/>
            <person name="Banfield J.F."/>
        </authorList>
    </citation>
    <scope>NUCLEOTIDE SEQUENCE [LARGE SCALE GENOMIC DNA]</scope>
</reference>
<evidence type="ECO:0000256" key="2">
    <source>
        <dbReference type="ARBA" id="ARBA00009446"/>
    </source>
</evidence>
<feature type="site" description="Interaction with DNA" evidence="10">
    <location>
        <position position="151"/>
    </location>
</feature>
<dbReference type="GO" id="GO:0003677">
    <property type="term" value="F:DNA binding"/>
    <property type="evidence" value="ECO:0007669"/>
    <property type="project" value="UniProtKB-KW"/>
</dbReference>
<feature type="site" description="Interaction with DNA" evidence="10">
    <location>
        <position position="297"/>
    </location>
</feature>
<dbReference type="PROSITE" id="PS50880">
    <property type="entry name" value="TOPRIM"/>
    <property type="match status" value="1"/>
</dbReference>
<evidence type="ECO:0000256" key="5">
    <source>
        <dbReference type="ARBA" id="ARBA00022833"/>
    </source>
</evidence>
<dbReference type="Proteomes" id="UP000179227">
    <property type="component" value="Unassembled WGS sequence"/>
</dbReference>
<feature type="site" description="Interaction with DNA" evidence="10">
    <location>
        <position position="142"/>
    </location>
</feature>
<dbReference type="SUPFAM" id="SSF56712">
    <property type="entry name" value="Prokaryotic type I DNA topoisomerase"/>
    <property type="match status" value="2"/>
</dbReference>
<dbReference type="GO" id="GO:0006265">
    <property type="term" value="P:DNA topological change"/>
    <property type="evidence" value="ECO:0007669"/>
    <property type="project" value="UniProtKB-UniRule"/>
</dbReference>
<dbReference type="InterPro" id="IPR028612">
    <property type="entry name" value="Topoisom_1_IA"/>
</dbReference>
<dbReference type="CDD" id="cd03363">
    <property type="entry name" value="TOPRIM_TopoIA_TopoI"/>
    <property type="match status" value="1"/>
</dbReference>
<evidence type="ECO:0000256" key="3">
    <source>
        <dbReference type="ARBA" id="ARBA00022723"/>
    </source>
</evidence>
<keyword evidence="8 10" id="KW-0238">DNA-binding</keyword>
<dbReference type="PRINTS" id="PR00417">
    <property type="entry name" value="PRTPISMRASEI"/>
</dbReference>
<dbReference type="Gene3D" id="2.70.20.10">
    <property type="entry name" value="Topoisomerase I, domain 3"/>
    <property type="match status" value="1"/>
</dbReference>
<dbReference type="EC" id="5.6.2.1" evidence="10"/>
<gene>
    <name evidence="10" type="primary">topA</name>
    <name evidence="14" type="ORF">A3A60_00435</name>
</gene>
<comment type="catalytic activity">
    <reaction evidence="1 10">
        <text>ATP-independent breakage of single-stranded DNA, followed by passage and rejoining.</text>
        <dbReference type="EC" id="5.6.2.1"/>
    </reaction>
</comment>
<dbReference type="Gene3D" id="1.10.460.10">
    <property type="entry name" value="Topoisomerase I, domain 2"/>
    <property type="match status" value="1"/>
</dbReference>
<keyword evidence="4" id="KW-0863">Zinc-finger</keyword>
<dbReference type="NCBIfam" id="TIGR01051">
    <property type="entry name" value="topA_bact"/>
    <property type="match status" value="1"/>
</dbReference>
<evidence type="ECO:0000313" key="15">
    <source>
        <dbReference type="Proteomes" id="UP000179227"/>
    </source>
</evidence>
<dbReference type="CDD" id="cd00186">
    <property type="entry name" value="TOP1Ac"/>
    <property type="match status" value="1"/>
</dbReference>
<dbReference type="GO" id="GO:0008270">
    <property type="term" value="F:zinc ion binding"/>
    <property type="evidence" value="ECO:0007669"/>
    <property type="project" value="UniProtKB-KW"/>
</dbReference>
<feature type="site" description="Interaction with DNA" evidence="10">
    <location>
        <position position="143"/>
    </location>
</feature>
<evidence type="ECO:0000256" key="10">
    <source>
        <dbReference type="HAMAP-Rule" id="MF_00952"/>
    </source>
</evidence>
<dbReference type="InterPro" id="IPR013825">
    <property type="entry name" value="Topo_IA_cen_sub2"/>
</dbReference>
<dbReference type="InterPro" id="IPR013497">
    <property type="entry name" value="Topo_IA_cen"/>
</dbReference>
<evidence type="ECO:0000256" key="9">
    <source>
        <dbReference type="ARBA" id="ARBA00023235"/>
    </source>
</evidence>
<name>A0A1F5I1B1_9BACT</name>
<keyword evidence="7 10" id="KW-0799">Topoisomerase</keyword>
<dbReference type="Pfam" id="PF01396">
    <property type="entry name" value="Zn_ribbon_Top1"/>
    <property type="match status" value="2"/>
</dbReference>